<accession>A0ACC2MPB4</accession>
<dbReference type="Proteomes" id="UP001234297">
    <property type="component" value="Chromosome 1"/>
</dbReference>
<protein>
    <submittedName>
        <fullName evidence="1">Uncharacterized protein</fullName>
    </submittedName>
</protein>
<gene>
    <name evidence="1" type="ORF">MRB53_000615</name>
</gene>
<sequence>MPREETEADEESRLTRLEKEVDASQERNHFLELENEQLKQEIVRLKSQLASLRAQNADRKSALWKKVQNSINSSNAANQNPTIQTKIQEDVIAAADESLCMRLDSPEPPARGERAPRVPKPPPKPSSTSWISPHIANGMKAAPPPPPPPPPSKLHGGNAATIRRVPEVLELYRSLTRRDTRLDSGTGLSGTPVPMNTQNMIGEIENRSAYVMAIKSDIETKKEFIEYVTREVQNAAYKEISDVEAFVKWLDEELSYLVDERAVLKHFRQWPERKADAMREAAFSYRDLKNLEIEVSSFHDNPSQPTQLALKRIQALQEKLETGVYNIERVRDSSCKRFKEFQIPWDWMLDAGIVGQLKLSSMRLAKEYMKRVATELQSSTCTQEEDFMLQGVRFAFRVHQIADTLHRNGWLMKQTCLCREDERISGRAQRLLLPVCVSWAPVTQMRRIANMRSQTSGGDEANNRIRREKTRSLSKREILPRLLTT</sequence>
<organism evidence="1 2">
    <name type="scientific">Persea americana</name>
    <name type="common">Avocado</name>
    <dbReference type="NCBI Taxonomy" id="3435"/>
    <lineage>
        <taxon>Eukaryota</taxon>
        <taxon>Viridiplantae</taxon>
        <taxon>Streptophyta</taxon>
        <taxon>Embryophyta</taxon>
        <taxon>Tracheophyta</taxon>
        <taxon>Spermatophyta</taxon>
        <taxon>Magnoliopsida</taxon>
        <taxon>Magnoliidae</taxon>
        <taxon>Laurales</taxon>
        <taxon>Lauraceae</taxon>
        <taxon>Persea</taxon>
    </lineage>
</organism>
<name>A0ACC2MPB4_PERAE</name>
<proteinExistence type="predicted"/>
<evidence type="ECO:0000313" key="1">
    <source>
        <dbReference type="EMBL" id="KAJ8647592.1"/>
    </source>
</evidence>
<dbReference type="EMBL" id="CM056809">
    <property type="protein sequence ID" value="KAJ8647592.1"/>
    <property type="molecule type" value="Genomic_DNA"/>
</dbReference>
<keyword evidence="2" id="KW-1185">Reference proteome</keyword>
<evidence type="ECO:0000313" key="2">
    <source>
        <dbReference type="Proteomes" id="UP001234297"/>
    </source>
</evidence>
<comment type="caution">
    <text evidence="1">The sequence shown here is derived from an EMBL/GenBank/DDBJ whole genome shotgun (WGS) entry which is preliminary data.</text>
</comment>
<reference evidence="1 2" key="1">
    <citation type="journal article" date="2022" name="Hortic Res">
        <title>A haplotype resolved chromosomal level avocado genome allows analysis of novel avocado genes.</title>
        <authorList>
            <person name="Nath O."/>
            <person name="Fletcher S.J."/>
            <person name="Hayward A."/>
            <person name="Shaw L.M."/>
            <person name="Masouleh A.K."/>
            <person name="Furtado A."/>
            <person name="Henry R.J."/>
            <person name="Mitter N."/>
        </authorList>
    </citation>
    <scope>NUCLEOTIDE SEQUENCE [LARGE SCALE GENOMIC DNA]</scope>
    <source>
        <strain evidence="2">cv. Hass</strain>
    </source>
</reference>